<proteinExistence type="predicted"/>
<dbReference type="AlphaFoldDB" id="X1RIW8"/>
<organism evidence="1">
    <name type="scientific">marine sediment metagenome</name>
    <dbReference type="NCBI Taxonomy" id="412755"/>
    <lineage>
        <taxon>unclassified sequences</taxon>
        <taxon>metagenomes</taxon>
        <taxon>ecological metagenomes</taxon>
    </lineage>
</organism>
<comment type="caution">
    <text evidence="1">The sequence shown here is derived from an EMBL/GenBank/DDBJ whole genome shotgun (WGS) entry which is preliminary data.</text>
</comment>
<reference evidence="1" key="1">
    <citation type="journal article" date="2014" name="Front. Microbiol.">
        <title>High frequency of phylogenetically diverse reductive dehalogenase-homologous genes in deep subseafloor sedimentary metagenomes.</title>
        <authorList>
            <person name="Kawai M."/>
            <person name="Futagami T."/>
            <person name="Toyoda A."/>
            <person name="Takaki Y."/>
            <person name="Nishi S."/>
            <person name="Hori S."/>
            <person name="Arai W."/>
            <person name="Tsubouchi T."/>
            <person name="Morono Y."/>
            <person name="Uchiyama I."/>
            <person name="Ito T."/>
            <person name="Fujiyama A."/>
            <person name="Inagaki F."/>
            <person name="Takami H."/>
        </authorList>
    </citation>
    <scope>NUCLEOTIDE SEQUENCE</scope>
    <source>
        <strain evidence="1">Expedition CK06-06</strain>
    </source>
</reference>
<sequence length="42" mass="5075">MLLICAEDTEENRKFFLNLKTKLKDRFRQEEIFITAQSVEIL</sequence>
<evidence type="ECO:0000313" key="1">
    <source>
        <dbReference type="EMBL" id="GAI55484.1"/>
    </source>
</evidence>
<name>X1RIW8_9ZZZZ</name>
<gene>
    <name evidence="1" type="ORF">S06H3_60214</name>
</gene>
<protein>
    <submittedName>
        <fullName evidence="1">Uncharacterized protein</fullName>
    </submittedName>
</protein>
<accession>X1RIW8</accession>
<dbReference type="EMBL" id="BARV01039245">
    <property type="protein sequence ID" value="GAI55484.1"/>
    <property type="molecule type" value="Genomic_DNA"/>
</dbReference>